<dbReference type="Pfam" id="PF13620">
    <property type="entry name" value="CarboxypepD_reg"/>
    <property type="match status" value="1"/>
</dbReference>
<dbReference type="SUPFAM" id="SSF101874">
    <property type="entry name" value="YceI-like"/>
    <property type="match status" value="1"/>
</dbReference>
<name>A0ABW5WHX5_9PSEU</name>
<dbReference type="InterPro" id="IPR036761">
    <property type="entry name" value="TTHA0802/YceI-like_sf"/>
</dbReference>
<evidence type="ECO:0000313" key="4">
    <source>
        <dbReference type="Proteomes" id="UP001597478"/>
    </source>
</evidence>
<keyword evidence="4" id="KW-1185">Reference proteome</keyword>
<evidence type="ECO:0000259" key="2">
    <source>
        <dbReference type="SMART" id="SM00867"/>
    </source>
</evidence>
<protein>
    <submittedName>
        <fullName evidence="3">YceI family protein</fullName>
    </submittedName>
</protein>
<evidence type="ECO:0000313" key="3">
    <source>
        <dbReference type="EMBL" id="MFD2802717.1"/>
    </source>
</evidence>
<comment type="similarity">
    <text evidence="1">Belongs to the UPF0312 family.</text>
</comment>
<organism evidence="3 4">
    <name type="scientific">Prauserella oleivorans</name>
    <dbReference type="NCBI Taxonomy" id="1478153"/>
    <lineage>
        <taxon>Bacteria</taxon>
        <taxon>Bacillati</taxon>
        <taxon>Actinomycetota</taxon>
        <taxon>Actinomycetes</taxon>
        <taxon>Pseudonocardiales</taxon>
        <taxon>Pseudonocardiaceae</taxon>
        <taxon>Prauserella</taxon>
    </lineage>
</organism>
<dbReference type="PANTHER" id="PTHR34406:SF1">
    <property type="entry name" value="PROTEIN YCEI"/>
    <property type="match status" value="1"/>
</dbReference>
<comment type="caution">
    <text evidence="3">The sequence shown here is derived from an EMBL/GenBank/DDBJ whole genome shotgun (WGS) entry which is preliminary data.</text>
</comment>
<dbReference type="Gene3D" id="2.60.40.1120">
    <property type="entry name" value="Carboxypeptidase-like, regulatory domain"/>
    <property type="match status" value="1"/>
</dbReference>
<evidence type="ECO:0000256" key="1">
    <source>
        <dbReference type="ARBA" id="ARBA00008812"/>
    </source>
</evidence>
<accession>A0ABW5WHX5</accession>
<dbReference type="SUPFAM" id="SSF49478">
    <property type="entry name" value="Cna protein B-type domain"/>
    <property type="match status" value="1"/>
</dbReference>
<dbReference type="EMBL" id="JBHUOF010000049">
    <property type="protein sequence ID" value="MFD2802717.1"/>
    <property type="molecule type" value="Genomic_DNA"/>
</dbReference>
<feature type="domain" description="Lipid/polyisoprenoid-binding YceI-like" evidence="2">
    <location>
        <begin position="97"/>
        <end position="265"/>
    </location>
</feature>
<dbReference type="PANTHER" id="PTHR34406">
    <property type="entry name" value="PROTEIN YCEI"/>
    <property type="match status" value="1"/>
</dbReference>
<proteinExistence type="inferred from homology"/>
<dbReference type="InterPro" id="IPR007372">
    <property type="entry name" value="Lipid/polyisoprenoid-bd_YceI"/>
</dbReference>
<dbReference type="Pfam" id="PF04264">
    <property type="entry name" value="YceI"/>
    <property type="match status" value="1"/>
</dbReference>
<gene>
    <name evidence="3" type="ORF">ACFS2C_25325</name>
</gene>
<sequence length="273" mass="28981">MAGLSGLVRTSEGWAVEHAVLTVTDLGGRQAARATADARGAVMTGPLPAGVYTAVVTAAGYLPVARTAQIGGDGGGSLGEITLAPEEGAVELPPTGPWVIDPVHSSVVVTARHLGIASIKARFPELSGQLHVERPVERSSVRARIDAAAIDTGIKMRDDHLRSADFLDVETYPVIDFVSTGLTQRGTDRWTMRGELTLHGQRREVELDLHYGGYGPDPWGGVRAAFHAETQLSRDDFAINYNAMVRAGVAAIGTTVKVEIDIQAVQGERLPEM</sequence>
<reference evidence="4" key="1">
    <citation type="journal article" date="2019" name="Int. J. Syst. Evol. Microbiol.">
        <title>The Global Catalogue of Microorganisms (GCM) 10K type strain sequencing project: providing services to taxonomists for standard genome sequencing and annotation.</title>
        <authorList>
            <consortium name="The Broad Institute Genomics Platform"/>
            <consortium name="The Broad Institute Genome Sequencing Center for Infectious Disease"/>
            <person name="Wu L."/>
            <person name="Ma J."/>
        </authorList>
    </citation>
    <scope>NUCLEOTIDE SEQUENCE [LARGE SCALE GENOMIC DNA]</scope>
    <source>
        <strain evidence="4">IBRC-M 10906</strain>
    </source>
</reference>
<dbReference type="SMART" id="SM00867">
    <property type="entry name" value="YceI"/>
    <property type="match status" value="1"/>
</dbReference>
<dbReference type="Gene3D" id="2.40.128.110">
    <property type="entry name" value="Lipid/polyisoprenoid-binding, YceI-like"/>
    <property type="match status" value="1"/>
</dbReference>
<dbReference type="RefSeq" id="WP_377396063.1">
    <property type="nucleotide sequence ID" value="NZ_JBHSAN010000054.1"/>
</dbReference>
<dbReference type="Proteomes" id="UP001597478">
    <property type="component" value="Unassembled WGS sequence"/>
</dbReference>